<feature type="domain" description="Lipopolysaccharide assembly protein A" evidence="6">
    <location>
        <begin position="1"/>
        <end position="60"/>
    </location>
</feature>
<dbReference type="Pfam" id="PF06305">
    <property type="entry name" value="LapA_dom"/>
    <property type="match status" value="1"/>
</dbReference>
<gene>
    <name evidence="7" type="ORF">METZ01_LOCUS96201</name>
</gene>
<evidence type="ECO:0000256" key="2">
    <source>
        <dbReference type="ARBA" id="ARBA00022692"/>
    </source>
</evidence>
<feature type="transmembrane region" description="Helical" evidence="5">
    <location>
        <begin position="15"/>
        <end position="39"/>
    </location>
</feature>
<feature type="non-terminal residue" evidence="7">
    <location>
        <position position="1"/>
    </location>
</feature>
<sequence>VAIDLIFIQYEQVNIAFVMIGALAMGILIGYGVAVTSIISSKSESRSLKLKNRRLSDELNDLRNVAIDEGIYDNDDGED</sequence>
<evidence type="ECO:0000256" key="3">
    <source>
        <dbReference type="ARBA" id="ARBA00022989"/>
    </source>
</evidence>
<evidence type="ECO:0000259" key="6">
    <source>
        <dbReference type="Pfam" id="PF06305"/>
    </source>
</evidence>
<keyword evidence="1" id="KW-1003">Cell membrane</keyword>
<keyword evidence="2 5" id="KW-0812">Transmembrane</keyword>
<dbReference type="InterPro" id="IPR010445">
    <property type="entry name" value="LapA_dom"/>
</dbReference>
<name>A0A381VUQ9_9ZZZZ</name>
<accession>A0A381VUQ9</accession>
<organism evidence="7">
    <name type="scientific">marine metagenome</name>
    <dbReference type="NCBI Taxonomy" id="408172"/>
    <lineage>
        <taxon>unclassified sequences</taxon>
        <taxon>metagenomes</taxon>
        <taxon>ecological metagenomes</taxon>
    </lineage>
</organism>
<evidence type="ECO:0000256" key="4">
    <source>
        <dbReference type="ARBA" id="ARBA00023136"/>
    </source>
</evidence>
<proteinExistence type="predicted"/>
<dbReference type="GO" id="GO:0005886">
    <property type="term" value="C:plasma membrane"/>
    <property type="evidence" value="ECO:0007669"/>
    <property type="project" value="InterPro"/>
</dbReference>
<keyword evidence="4 5" id="KW-0472">Membrane</keyword>
<evidence type="ECO:0000313" key="7">
    <source>
        <dbReference type="EMBL" id="SVA43347.1"/>
    </source>
</evidence>
<dbReference type="EMBL" id="UINC01009676">
    <property type="protein sequence ID" value="SVA43347.1"/>
    <property type="molecule type" value="Genomic_DNA"/>
</dbReference>
<dbReference type="AlphaFoldDB" id="A0A381VUQ9"/>
<evidence type="ECO:0000256" key="1">
    <source>
        <dbReference type="ARBA" id="ARBA00022475"/>
    </source>
</evidence>
<protein>
    <recommendedName>
        <fullName evidence="6">Lipopolysaccharide assembly protein A domain-containing protein</fullName>
    </recommendedName>
</protein>
<reference evidence="7" key="1">
    <citation type="submission" date="2018-05" db="EMBL/GenBank/DDBJ databases">
        <authorList>
            <person name="Lanie J.A."/>
            <person name="Ng W.-L."/>
            <person name="Kazmierczak K.M."/>
            <person name="Andrzejewski T.M."/>
            <person name="Davidsen T.M."/>
            <person name="Wayne K.J."/>
            <person name="Tettelin H."/>
            <person name="Glass J.I."/>
            <person name="Rusch D."/>
            <person name="Podicherti R."/>
            <person name="Tsui H.-C.T."/>
            <person name="Winkler M.E."/>
        </authorList>
    </citation>
    <scope>NUCLEOTIDE SEQUENCE</scope>
</reference>
<keyword evidence="3 5" id="KW-1133">Transmembrane helix</keyword>
<evidence type="ECO:0000256" key="5">
    <source>
        <dbReference type="SAM" id="Phobius"/>
    </source>
</evidence>